<dbReference type="InterPro" id="IPR000907">
    <property type="entry name" value="LipOase"/>
</dbReference>
<dbReference type="GO" id="GO:0034440">
    <property type="term" value="P:lipid oxidation"/>
    <property type="evidence" value="ECO:0007669"/>
    <property type="project" value="InterPro"/>
</dbReference>
<feature type="domain" description="Lipoxygenase" evidence="4">
    <location>
        <begin position="1"/>
        <end position="169"/>
    </location>
</feature>
<dbReference type="GO" id="GO:0016702">
    <property type="term" value="F:oxidoreductase activity, acting on single donors with incorporation of molecular oxygen, incorporation of two atoms of oxygen"/>
    <property type="evidence" value="ECO:0007669"/>
    <property type="project" value="InterPro"/>
</dbReference>
<sequence length="169" mass="19039">MEPFIIAAHRQLSAMHPIFKLLDPHMRYTLEMNALARESLISAGGVIERVAVPDPTHAHGLRLLIEDYPYANDGLLIWSAIESLVQTYVNFYYPEASLIQTDMELQAWYNESINVGHADICNATWWPKLSTPDDLSNILTTLIWLDLHNMLHSTSGSTPTVGMSQPGRH</sequence>
<keyword evidence="1" id="KW-0479">Metal-binding</keyword>
<dbReference type="PANTHER" id="PTHR11771">
    <property type="entry name" value="LIPOXYGENASE"/>
    <property type="match status" value="1"/>
</dbReference>
<evidence type="ECO:0000256" key="2">
    <source>
        <dbReference type="ARBA" id="ARBA00022964"/>
    </source>
</evidence>
<evidence type="ECO:0000256" key="1">
    <source>
        <dbReference type="ARBA" id="ARBA00022723"/>
    </source>
</evidence>
<evidence type="ECO:0000313" key="6">
    <source>
        <dbReference type="Proteomes" id="UP000325577"/>
    </source>
</evidence>
<dbReference type="AlphaFoldDB" id="A0A5J4ZPL4"/>
<accession>A0A5J4ZPL4</accession>
<dbReference type="Gene3D" id="1.20.245.10">
    <property type="entry name" value="Lipoxygenase-1, Domain 5"/>
    <property type="match status" value="2"/>
</dbReference>
<dbReference type="PROSITE" id="PS00081">
    <property type="entry name" value="LIPOXYGENASE_2"/>
    <property type="match status" value="1"/>
</dbReference>
<dbReference type="OrthoDB" id="407298at2759"/>
<dbReference type="EMBL" id="CM018049">
    <property type="protein sequence ID" value="KAA8519794.1"/>
    <property type="molecule type" value="Genomic_DNA"/>
</dbReference>
<protein>
    <recommendedName>
        <fullName evidence="4">Lipoxygenase domain-containing protein</fullName>
    </recommendedName>
</protein>
<keyword evidence="3" id="KW-0560">Oxidoreductase</keyword>
<proteinExistence type="predicted"/>
<dbReference type="InterPro" id="IPR013819">
    <property type="entry name" value="LipOase_C"/>
</dbReference>
<organism evidence="5 6">
    <name type="scientific">Nyssa sinensis</name>
    <dbReference type="NCBI Taxonomy" id="561372"/>
    <lineage>
        <taxon>Eukaryota</taxon>
        <taxon>Viridiplantae</taxon>
        <taxon>Streptophyta</taxon>
        <taxon>Embryophyta</taxon>
        <taxon>Tracheophyta</taxon>
        <taxon>Spermatophyta</taxon>
        <taxon>Magnoliopsida</taxon>
        <taxon>eudicotyledons</taxon>
        <taxon>Gunneridae</taxon>
        <taxon>Pentapetalae</taxon>
        <taxon>asterids</taxon>
        <taxon>Cornales</taxon>
        <taxon>Nyssaceae</taxon>
        <taxon>Nyssa</taxon>
    </lineage>
</organism>
<dbReference type="PROSITE" id="PS51393">
    <property type="entry name" value="LIPOXYGENASE_3"/>
    <property type="match status" value="1"/>
</dbReference>
<evidence type="ECO:0000259" key="4">
    <source>
        <dbReference type="PROSITE" id="PS51393"/>
    </source>
</evidence>
<name>A0A5J4ZPL4_9ASTE</name>
<keyword evidence="6" id="KW-1185">Reference proteome</keyword>
<dbReference type="GO" id="GO:0046872">
    <property type="term" value="F:metal ion binding"/>
    <property type="evidence" value="ECO:0007669"/>
    <property type="project" value="UniProtKB-KW"/>
</dbReference>
<gene>
    <name evidence="5" type="ORF">F0562_014116</name>
</gene>
<evidence type="ECO:0000256" key="3">
    <source>
        <dbReference type="ARBA" id="ARBA00023002"/>
    </source>
</evidence>
<keyword evidence="2" id="KW-0223">Dioxygenase</keyword>
<evidence type="ECO:0000313" key="5">
    <source>
        <dbReference type="EMBL" id="KAA8519794.1"/>
    </source>
</evidence>
<dbReference type="Proteomes" id="UP000325577">
    <property type="component" value="Linkage Group LG6"/>
</dbReference>
<dbReference type="Pfam" id="PF00305">
    <property type="entry name" value="Lipoxygenase"/>
    <property type="match status" value="2"/>
</dbReference>
<dbReference type="InterPro" id="IPR020834">
    <property type="entry name" value="LipOase_CS"/>
</dbReference>
<dbReference type="SUPFAM" id="SSF48484">
    <property type="entry name" value="Lipoxigenase"/>
    <property type="match status" value="1"/>
</dbReference>
<reference evidence="5 6" key="1">
    <citation type="submission" date="2019-09" db="EMBL/GenBank/DDBJ databases">
        <title>A chromosome-level genome assembly of the Chinese tupelo Nyssa sinensis.</title>
        <authorList>
            <person name="Yang X."/>
            <person name="Kang M."/>
            <person name="Yang Y."/>
            <person name="Xiong H."/>
            <person name="Wang M."/>
            <person name="Zhang Z."/>
            <person name="Wang Z."/>
            <person name="Wu H."/>
            <person name="Ma T."/>
            <person name="Liu J."/>
            <person name="Xi Z."/>
        </authorList>
    </citation>
    <scope>NUCLEOTIDE SEQUENCE [LARGE SCALE GENOMIC DNA]</scope>
    <source>
        <strain evidence="5">J267</strain>
        <tissue evidence="5">Leaf</tissue>
    </source>
</reference>
<dbReference type="InterPro" id="IPR036226">
    <property type="entry name" value="LipOase_C_sf"/>
</dbReference>